<keyword evidence="3" id="KW-1185">Reference proteome</keyword>
<reference evidence="2 3" key="1">
    <citation type="submission" date="2023-05" db="EMBL/GenBank/DDBJ databases">
        <title>Actinoplanes sp. NEAU-A12 genome sequencing.</title>
        <authorList>
            <person name="Wang Z.-S."/>
        </authorList>
    </citation>
    <scope>NUCLEOTIDE SEQUENCE [LARGE SCALE GENOMIC DNA]</scope>
    <source>
        <strain evidence="2 3">NEAU-A12</strain>
    </source>
</reference>
<sequence>MTGKAQSAVVKQAAWPARLFVRWSLTWLAVYMAAQFAGVLLSYAWLWSEGKIYFSGDPTLLQLVTKIFPILVFYLVEGVISVIILWVFGRRRRPRRFRVLSLLVFFPLWVPLHIVSLSSMYLDPTWLAASLAVAMLIRQPESALYGPRVSPWRTRFRKARGARPRGSAR</sequence>
<keyword evidence="1" id="KW-0472">Membrane</keyword>
<feature type="transmembrane region" description="Helical" evidence="1">
    <location>
        <begin position="67"/>
        <end position="88"/>
    </location>
</feature>
<keyword evidence="1" id="KW-1133">Transmembrane helix</keyword>
<keyword evidence="1" id="KW-0812">Transmembrane</keyword>
<gene>
    <name evidence="2" type="ORF">QLQ12_19050</name>
</gene>
<organism evidence="2 3">
    <name type="scientific">Actinoplanes sandaracinus</name>
    <dbReference type="NCBI Taxonomy" id="3045177"/>
    <lineage>
        <taxon>Bacteria</taxon>
        <taxon>Bacillati</taxon>
        <taxon>Actinomycetota</taxon>
        <taxon>Actinomycetes</taxon>
        <taxon>Micromonosporales</taxon>
        <taxon>Micromonosporaceae</taxon>
        <taxon>Actinoplanes</taxon>
    </lineage>
</organism>
<evidence type="ECO:0000313" key="2">
    <source>
        <dbReference type="EMBL" id="MDI6100711.1"/>
    </source>
</evidence>
<dbReference type="RefSeq" id="WP_282761528.1">
    <property type="nucleotide sequence ID" value="NZ_JASCTH010000011.1"/>
</dbReference>
<protein>
    <submittedName>
        <fullName evidence="2">Uncharacterized protein</fullName>
    </submittedName>
</protein>
<evidence type="ECO:0000256" key="1">
    <source>
        <dbReference type="SAM" id="Phobius"/>
    </source>
</evidence>
<proteinExistence type="predicted"/>
<accession>A0ABT6WLZ0</accession>
<evidence type="ECO:0000313" key="3">
    <source>
        <dbReference type="Proteomes" id="UP001241758"/>
    </source>
</evidence>
<feature type="transmembrane region" description="Helical" evidence="1">
    <location>
        <begin position="100"/>
        <end position="122"/>
    </location>
</feature>
<dbReference type="EMBL" id="JASCTH010000011">
    <property type="protein sequence ID" value="MDI6100711.1"/>
    <property type="molecule type" value="Genomic_DNA"/>
</dbReference>
<dbReference type="Proteomes" id="UP001241758">
    <property type="component" value="Unassembled WGS sequence"/>
</dbReference>
<comment type="caution">
    <text evidence="2">The sequence shown here is derived from an EMBL/GenBank/DDBJ whole genome shotgun (WGS) entry which is preliminary data.</text>
</comment>
<feature type="transmembrane region" description="Helical" evidence="1">
    <location>
        <begin position="25"/>
        <end position="47"/>
    </location>
</feature>
<name>A0ABT6WLZ0_9ACTN</name>